<gene>
    <name evidence="6" type="ORF">AJE_09022</name>
</gene>
<organism evidence="6 7">
    <name type="scientific">Alishewanella jeotgali KCTC 22429</name>
    <dbReference type="NCBI Taxonomy" id="1129374"/>
    <lineage>
        <taxon>Bacteria</taxon>
        <taxon>Pseudomonadati</taxon>
        <taxon>Pseudomonadota</taxon>
        <taxon>Gammaproteobacteria</taxon>
        <taxon>Alteromonadales</taxon>
        <taxon>Alteromonadaceae</taxon>
        <taxon>Alishewanella</taxon>
    </lineage>
</organism>
<dbReference type="GO" id="GO:0010181">
    <property type="term" value="F:FMN binding"/>
    <property type="evidence" value="ECO:0007669"/>
    <property type="project" value="InterPro"/>
</dbReference>
<evidence type="ECO:0000256" key="4">
    <source>
        <dbReference type="ARBA" id="ARBA00022982"/>
    </source>
</evidence>
<evidence type="ECO:0000256" key="3">
    <source>
        <dbReference type="ARBA" id="ARBA00022643"/>
    </source>
</evidence>
<dbReference type="GO" id="GO:0016491">
    <property type="term" value="F:oxidoreductase activity"/>
    <property type="evidence" value="ECO:0007669"/>
    <property type="project" value="TreeGrafter"/>
</dbReference>
<keyword evidence="2" id="KW-0285">Flavoprotein</keyword>
<dbReference type="Proteomes" id="UP000012046">
    <property type="component" value="Unassembled WGS sequence"/>
</dbReference>
<name>H3ZEM0_9ALTE</name>
<comment type="cofactor">
    <cofactor evidence="1">
        <name>FMN</name>
        <dbReference type="ChEBI" id="CHEBI:58210"/>
    </cofactor>
</comment>
<dbReference type="Gene3D" id="3.40.50.360">
    <property type="match status" value="1"/>
</dbReference>
<sequence>MIEILVGSQMGAAEYVAEQVAETLVQAGYDVTTHLKPELNQLNQHAIWLVITSTYGAGDLPDNIQPFADQLAQDQGDLTTLSYAVITLGDSSYDTFCLAGAKIAALLQLKGARCLLPGLDIDAQDPELPEDQALVWLPQFINSLSGSTGAENA</sequence>
<protein>
    <submittedName>
        <fullName evidence="6">Flavodoxin/nitric oxide synthase</fullName>
    </submittedName>
</protein>
<dbReference type="InterPro" id="IPR029039">
    <property type="entry name" value="Flavoprotein-like_sf"/>
</dbReference>
<dbReference type="Pfam" id="PF00258">
    <property type="entry name" value="Flavodoxin_1"/>
    <property type="match status" value="1"/>
</dbReference>
<dbReference type="SUPFAM" id="SSF52218">
    <property type="entry name" value="Flavoproteins"/>
    <property type="match status" value="1"/>
</dbReference>
<accession>H3ZEM0</accession>
<evidence type="ECO:0000256" key="2">
    <source>
        <dbReference type="ARBA" id="ARBA00022630"/>
    </source>
</evidence>
<dbReference type="InterPro" id="IPR008254">
    <property type="entry name" value="Flavodoxin/NO_synth"/>
</dbReference>
<proteinExistence type="predicted"/>
<dbReference type="PRINTS" id="PR00369">
    <property type="entry name" value="FLAVODOXIN"/>
</dbReference>
<evidence type="ECO:0000313" key="7">
    <source>
        <dbReference type="Proteomes" id="UP000012046"/>
    </source>
</evidence>
<dbReference type="STRING" id="1129374.AJE_09022"/>
<dbReference type="EMBL" id="AHTH01000023">
    <property type="protein sequence ID" value="EHR40983.1"/>
    <property type="molecule type" value="Genomic_DNA"/>
</dbReference>
<dbReference type="PANTHER" id="PTHR19384:SF128">
    <property type="entry name" value="NADPH OXIDOREDUCTASE A"/>
    <property type="match status" value="1"/>
</dbReference>
<dbReference type="PATRIC" id="fig|1129374.4.peg.1804"/>
<dbReference type="PANTHER" id="PTHR19384">
    <property type="entry name" value="NITRIC OXIDE SYNTHASE-RELATED"/>
    <property type="match status" value="1"/>
</dbReference>
<comment type="caution">
    <text evidence="6">The sequence shown here is derived from an EMBL/GenBank/DDBJ whole genome shotgun (WGS) entry which is preliminary data.</text>
</comment>
<dbReference type="GO" id="GO:0005829">
    <property type="term" value="C:cytosol"/>
    <property type="evidence" value="ECO:0007669"/>
    <property type="project" value="TreeGrafter"/>
</dbReference>
<dbReference type="eggNOG" id="COG0716">
    <property type="taxonomic scope" value="Bacteria"/>
</dbReference>
<dbReference type="AlphaFoldDB" id="H3ZEM0"/>
<dbReference type="NCBIfam" id="NF006531">
    <property type="entry name" value="PRK09004.1"/>
    <property type="match status" value="1"/>
</dbReference>
<keyword evidence="3" id="KW-0288">FMN</keyword>
<reference evidence="6 7" key="1">
    <citation type="journal article" date="2012" name="J. Bacteriol.">
        <title>Genome Sequence of Extracellular-Protease-Producing Alishewanella jeotgali Isolated from Traditional Korean Fermented Seafood.</title>
        <authorList>
            <person name="Jung J."/>
            <person name="Chun J."/>
            <person name="Park W."/>
        </authorList>
    </citation>
    <scope>NUCLEOTIDE SEQUENCE [LARGE SCALE GENOMIC DNA]</scope>
    <source>
        <strain evidence="6 7">KCTC 22429</strain>
    </source>
</reference>
<evidence type="ECO:0000313" key="6">
    <source>
        <dbReference type="EMBL" id="EHR40983.1"/>
    </source>
</evidence>
<dbReference type="InterPro" id="IPR001094">
    <property type="entry name" value="Flavdoxin-like"/>
</dbReference>
<evidence type="ECO:0000256" key="1">
    <source>
        <dbReference type="ARBA" id="ARBA00001917"/>
    </source>
</evidence>
<keyword evidence="7" id="KW-1185">Reference proteome</keyword>
<dbReference type="GO" id="GO:0050660">
    <property type="term" value="F:flavin adenine dinucleotide binding"/>
    <property type="evidence" value="ECO:0007669"/>
    <property type="project" value="TreeGrafter"/>
</dbReference>
<dbReference type="RefSeq" id="WP_008950602.1">
    <property type="nucleotide sequence ID" value="NZ_AHTH01000023.1"/>
</dbReference>
<keyword evidence="4" id="KW-0249">Electron transport</keyword>
<evidence type="ECO:0000259" key="5">
    <source>
        <dbReference type="PROSITE" id="PS50902"/>
    </source>
</evidence>
<feature type="domain" description="Flavodoxin-like" evidence="5">
    <location>
        <begin position="2"/>
        <end position="141"/>
    </location>
</feature>
<dbReference type="PROSITE" id="PS50902">
    <property type="entry name" value="FLAVODOXIN_LIKE"/>
    <property type="match status" value="1"/>
</dbReference>
<keyword evidence="4" id="KW-0813">Transport</keyword>